<comment type="subcellular location">
    <subcellularLocation>
        <location evidence="1">Membrane</location>
        <topology evidence="1">Single-pass membrane protein</topology>
    </subcellularLocation>
</comment>
<comment type="caution">
    <text evidence="9">The sequence shown here is derived from an EMBL/GenBank/DDBJ whole genome shotgun (WGS) entry which is preliminary data.</text>
</comment>
<dbReference type="InterPro" id="IPR037682">
    <property type="entry name" value="TonB_C"/>
</dbReference>
<keyword evidence="2" id="KW-0812">Transmembrane</keyword>
<accession>A0A956N9U3</accession>
<keyword evidence="4 7" id="KW-0802">TPR repeat</keyword>
<evidence type="ECO:0000259" key="8">
    <source>
        <dbReference type="PROSITE" id="PS52015"/>
    </source>
</evidence>
<dbReference type="InterPro" id="IPR019734">
    <property type="entry name" value="TPR_rpt"/>
</dbReference>
<evidence type="ECO:0000256" key="1">
    <source>
        <dbReference type="ARBA" id="ARBA00004167"/>
    </source>
</evidence>
<dbReference type="PANTHER" id="PTHR45586">
    <property type="entry name" value="TPR REPEAT-CONTAINING PROTEIN PA4667"/>
    <property type="match status" value="1"/>
</dbReference>
<evidence type="ECO:0000256" key="5">
    <source>
        <dbReference type="ARBA" id="ARBA00022989"/>
    </source>
</evidence>
<evidence type="ECO:0000256" key="6">
    <source>
        <dbReference type="ARBA" id="ARBA00023136"/>
    </source>
</evidence>
<dbReference type="InterPro" id="IPR006260">
    <property type="entry name" value="TonB/TolA_C"/>
</dbReference>
<dbReference type="Pfam" id="PF03544">
    <property type="entry name" value="TonB_C"/>
    <property type="match status" value="1"/>
</dbReference>
<dbReference type="InterPro" id="IPR051012">
    <property type="entry name" value="CellSynth/LPSAsmb/PSIAsmb"/>
</dbReference>
<evidence type="ECO:0000256" key="7">
    <source>
        <dbReference type="PROSITE-ProRule" id="PRU00339"/>
    </source>
</evidence>
<dbReference type="PANTHER" id="PTHR45586:SF1">
    <property type="entry name" value="LIPOPOLYSACCHARIDE ASSEMBLY PROTEIN B"/>
    <property type="match status" value="1"/>
</dbReference>
<evidence type="ECO:0000256" key="2">
    <source>
        <dbReference type="ARBA" id="ARBA00022692"/>
    </source>
</evidence>
<keyword evidence="6" id="KW-0472">Membrane</keyword>
<name>A0A956N9U3_UNCEI</name>
<keyword evidence="5" id="KW-1133">Transmembrane helix</keyword>
<reference evidence="9" key="2">
    <citation type="journal article" date="2021" name="Microbiome">
        <title>Successional dynamics and alternative stable states in a saline activated sludge microbial community over 9 years.</title>
        <authorList>
            <person name="Wang Y."/>
            <person name="Ye J."/>
            <person name="Ju F."/>
            <person name="Liu L."/>
            <person name="Boyd J.A."/>
            <person name="Deng Y."/>
            <person name="Parks D.H."/>
            <person name="Jiang X."/>
            <person name="Yin X."/>
            <person name="Woodcroft B.J."/>
            <person name="Tyson G.W."/>
            <person name="Hugenholtz P."/>
            <person name="Polz M.F."/>
            <person name="Zhang T."/>
        </authorList>
    </citation>
    <scope>NUCLEOTIDE SEQUENCE</scope>
    <source>
        <strain evidence="9">HKST-UBA02</strain>
    </source>
</reference>
<dbReference type="GO" id="GO:0016020">
    <property type="term" value="C:membrane"/>
    <property type="evidence" value="ECO:0007669"/>
    <property type="project" value="UniProtKB-SubCell"/>
</dbReference>
<dbReference type="PROSITE" id="PS50005">
    <property type="entry name" value="TPR"/>
    <property type="match status" value="3"/>
</dbReference>
<evidence type="ECO:0000256" key="3">
    <source>
        <dbReference type="ARBA" id="ARBA00022737"/>
    </source>
</evidence>
<dbReference type="SUPFAM" id="SSF48452">
    <property type="entry name" value="TPR-like"/>
    <property type="match status" value="2"/>
</dbReference>
<dbReference type="Gene3D" id="3.30.1150.10">
    <property type="match status" value="1"/>
</dbReference>
<dbReference type="EMBL" id="JAGQHS010000010">
    <property type="protein sequence ID" value="MCA9754842.1"/>
    <property type="molecule type" value="Genomic_DNA"/>
</dbReference>
<dbReference type="GO" id="GO:0055085">
    <property type="term" value="P:transmembrane transport"/>
    <property type="evidence" value="ECO:0007669"/>
    <property type="project" value="InterPro"/>
</dbReference>
<feature type="repeat" description="TPR" evidence="7">
    <location>
        <begin position="211"/>
        <end position="244"/>
    </location>
</feature>
<organism evidence="9 10">
    <name type="scientific">Eiseniibacteriota bacterium</name>
    <dbReference type="NCBI Taxonomy" id="2212470"/>
    <lineage>
        <taxon>Bacteria</taxon>
        <taxon>Candidatus Eiseniibacteriota</taxon>
    </lineage>
</organism>
<reference evidence="9" key="1">
    <citation type="submission" date="2020-04" db="EMBL/GenBank/DDBJ databases">
        <authorList>
            <person name="Zhang T."/>
        </authorList>
    </citation>
    <scope>NUCLEOTIDE SEQUENCE</scope>
    <source>
        <strain evidence="9">HKST-UBA02</strain>
    </source>
</reference>
<dbReference type="AlphaFoldDB" id="A0A956N9U3"/>
<proteinExistence type="predicted"/>
<feature type="repeat" description="TPR" evidence="7">
    <location>
        <begin position="103"/>
        <end position="136"/>
    </location>
</feature>
<evidence type="ECO:0000313" key="9">
    <source>
        <dbReference type="EMBL" id="MCA9754842.1"/>
    </source>
</evidence>
<gene>
    <name evidence="9" type="ORF">KDA27_03500</name>
</gene>
<dbReference type="Pfam" id="PF14559">
    <property type="entry name" value="TPR_19"/>
    <property type="match status" value="1"/>
</dbReference>
<dbReference type="Proteomes" id="UP000739538">
    <property type="component" value="Unassembled WGS sequence"/>
</dbReference>
<dbReference type="SMART" id="SM00028">
    <property type="entry name" value="TPR"/>
    <property type="match status" value="5"/>
</dbReference>
<protein>
    <submittedName>
        <fullName evidence="9">TonB family protein</fullName>
    </submittedName>
</protein>
<dbReference type="Gene3D" id="1.25.40.10">
    <property type="entry name" value="Tetratricopeptide repeat domain"/>
    <property type="match status" value="1"/>
</dbReference>
<dbReference type="NCBIfam" id="TIGR01352">
    <property type="entry name" value="tonB_Cterm"/>
    <property type="match status" value="1"/>
</dbReference>
<keyword evidence="3" id="KW-0677">Repeat</keyword>
<feature type="domain" description="TonB C-terminal" evidence="8">
    <location>
        <begin position="433"/>
        <end position="523"/>
    </location>
</feature>
<evidence type="ECO:0000256" key="4">
    <source>
        <dbReference type="ARBA" id="ARBA00022803"/>
    </source>
</evidence>
<dbReference type="InterPro" id="IPR011990">
    <property type="entry name" value="TPR-like_helical_dom_sf"/>
</dbReference>
<sequence length="523" mass="56764">MADRSAGLPRVCNRLVLWGLVPVFGLTCLASLSPAQSNIERIQEIAGSRDFEHNRELCREVLANSPKAYAEKFCDGYEAIFLGMHNDARDLLEDALRAQSDFGLAALLYGRAYERLGDDRRAERYYERAIEVQPKRTDSRNALGRLYLRQARGGDEAAYPKALEAFRQMAETDPTSPDGFTNMAVVLTEMDRMDDAQSLMERALSKNPDSAALYSNLAALHLRKGEEETAVNYWRQSNAVEPGYGPAFMELASYYGRSGRLEDALRTLQGGARTVRTAPWNAEVKRNLGFALLGAGAAAQARDAFIGATTSGADDALSYLGLAHIRMLEGLTPEAVNLFRRGAALDPTVAKPFVLAWRSTLKYAVEGEVGPLADVLANVDDDPSAKEVLNGASGPDATTPLIRSVLGDWDFSSAATALEDISKQPGPVGALPDFDLAPEPIQTVEAAYPRAAKERGLEGDVRIRVLVSTDGDVLEAEVESSTADPSLADAAMDAVMKWKFSPAQRAGAPVEASVVIPFRFRKQ</sequence>
<feature type="repeat" description="TPR" evidence="7">
    <location>
        <begin position="177"/>
        <end position="210"/>
    </location>
</feature>
<dbReference type="PROSITE" id="PS52015">
    <property type="entry name" value="TONB_CTD"/>
    <property type="match status" value="1"/>
</dbReference>
<dbReference type="SUPFAM" id="SSF74653">
    <property type="entry name" value="TolA/TonB C-terminal domain"/>
    <property type="match status" value="1"/>
</dbReference>
<evidence type="ECO:0000313" key="10">
    <source>
        <dbReference type="Proteomes" id="UP000739538"/>
    </source>
</evidence>
<dbReference type="Pfam" id="PF13428">
    <property type="entry name" value="TPR_14"/>
    <property type="match status" value="1"/>
</dbReference>